<reference evidence="1 2" key="1">
    <citation type="submission" date="2019-06" db="EMBL/GenBank/DDBJ databases">
        <title>Whole genome shotgun sequence of Brevibacillus agri NBRC 15538.</title>
        <authorList>
            <person name="Hosoyama A."/>
            <person name="Uohara A."/>
            <person name="Ohji S."/>
            <person name="Ichikawa N."/>
        </authorList>
    </citation>
    <scope>NUCLEOTIDE SEQUENCE [LARGE SCALE GENOMIC DNA]</scope>
    <source>
        <strain evidence="1 2">NBRC 15538</strain>
    </source>
</reference>
<dbReference type="Proteomes" id="UP000317180">
    <property type="component" value="Unassembled WGS sequence"/>
</dbReference>
<sequence>MLDATCAPADVAYPTDLNLLNEAREKLEEIIDTLHAPQIGRARKPRTYRDKARKEYLAVAKQRRANGKVIRRAIGKQLLVMNLERRLRDLFAFWLNRLLSYRIPGFGNIFVV</sequence>
<gene>
    <name evidence="1" type="ORF">BAG01nite_12690</name>
</gene>
<evidence type="ECO:0000313" key="1">
    <source>
        <dbReference type="EMBL" id="GED25167.1"/>
    </source>
</evidence>
<dbReference type="EMBL" id="BJOD01000011">
    <property type="protein sequence ID" value="GED25167.1"/>
    <property type="molecule type" value="Genomic_DNA"/>
</dbReference>
<keyword evidence="2" id="KW-1185">Reference proteome</keyword>
<protein>
    <recommendedName>
        <fullName evidence="3">Transposase</fullName>
    </recommendedName>
</protein>
<evidence type="ECO:0008006" key="3">
    <source>
        <dbReference type="Google" id="ProtNLM"/>
    </source>
</evidence>
<evidence type="ECO:0000313" key="2">
    <source>
        <dbReference type="Proteomes" id="UP000317180"/>
    </source>
</evidence>
<accession>A0ABQ0SMN3</accession>
<proteinExistence type="predicted"/>
<organism evidence="1 2">
    <name type="scientific">Brevibacillus agri</name>
    <dbReference type="NCBI Taxonomy" id="51101"/>
    <lineage>
        <taxon>Bacteria</taxon>
        <taxon>Bacillati</taxon>
        <taxon>Bacillota</taxon>
        <taxon>Bacilli</taxon>
        <taxon>Bacillales</taxon>
        <taxon>Paenibacillaceae</taxon>
        <taxon>Brevibacillus</taxon>
    </lineage>
</organism>
<name>A0ABQ0SMN3_9BACL</name>
<comment type="caution">
    <text evidence="1">The sequence shown here is derived from an EMBL/GenBank/DDBJ whole genome shotgun (WGS) entry which is preliminary data.</text>
</comment>